<feature type="transmembrane region" description="Helical" evidence="1">
    <location>
        <begin position="58"/>
        <end position="81"/>
    </location>
</feature>
<proteinExistence type="predicted"/>
<dbReference type="AlphaFoldDB" id="A0A1R3TDE0"/>
<keyword evidence="3" id="KW-1185">Reference proteome</keyword>
<dbReference type="STRING" id="1642647.PSM36_3229"/>
<evidence type="ECO:0000313" key="3">
    <source>
        <dbReference type="Proteomes" id="UP000187464"/>
    </source>
</evidence>
<dbReference type="RefSeq" id="WP_076931730.1">
    <property type="nucleotide sequence ID" value="NZ_LT605205.1"/>
</dbReference>
<protein>
    <submittedName>
        <fullName evidence="2">Uncharacterized protein</fullName>
    </submittedName>
</protein>
<dbReference type="Proteomes" id="UP000187464">
    <property type="component" value="Chromosome I"/>
</dbReference>
<sequence length="191" mass="21612">MEERQLNEKESLELIARMIQNTQRKLEKSNGMPFLVWGYTTIVVSLLIWYFLSTTGDYRIHYLWFLIPVIAGPMMFVLIRKYEKGVKTYIDRVVGYVWIVIGVTGFMISITAMFFWNLPILFIVILLMGSGTAITGLVIRFTPIAVAGFVGIVLSLACLFTQGTDQILVFAGLFLVMMVIPGHILYAKGRG</sequence>
<evidence type="ECO:0000256" key="1">
    <source>
        <dbReference type="SAM" id="Phobius"/>
    </source>
</evidence>
<feature type="transmembrane region" description="Helical" evidence="1">
    <location>
        <begin position="120"/>
        <end position="139"/>
    </location>
</feature>
<name>A0A1R3TDE0_9BACT</name>
<feature type="transmembrane region" description="Helical" evidence="1">
    <location>
        <begin position="168"/>
        <end position="187"/>
    </location>
</feature>
<feature type="transmembrane region" description="Helical" evidence="1">
    <location>
        <begin position="144"/>
        <end position="162"/>
    </location>
</feature>
<reference evidence="2 3" key="1">
    <citation type="submission" date="2016-08" db="EMBL/GenBank/DDBJ databases">
        <authorList>
            <person name="Seilhamer J.J."/>
        </authorList>
    </citation>
    <scope>NUCLEOTIDE SEQUENCE [LARGE SCALE GENOMIC DNA]</scope>
    <source>
        <strain evidence="2">M3/6</strain>
    </source>
</reference>
<keyword evidence="1" id="KW-0812">Transmembrane</keyword>
<feature type="transmembrane region" description="Helical" evidence="1">
    <location>
        <begin position="34"/>
        <end position="52"/>
    </location>
</feature>
<dbReference type="EMBL" id="LT605205">
    <property type="protein sequence ID" value="SCD22015.1"/>
    <property type="molecule type" value="Genomic_DNA"/>
</dbReference>
<gene>
    <name evidence="2" type="ORF">PSM36_3229</name>
</gene>
<dbReference type="KEGG" id="psac:PSM36_3229"/>
<accession>A0A1R3TDE0</accession>
<feature type="transmembrane region" description="Helical" evidence="1">
    <location>
        <begin position="93"/>
        <end position="114"/>
    </location>
</feature>
<keyword evidence="1" id="KW-0472">Membrane</keyword>
<evidence type="ECO:0000313" key="2">
    <source>
        <dbReference type="EMBL" id="SCD22015.1"/>
    </source>
</evidence>
<keyword evidence="1" id="KW-1133">Transmembrane helix</keyword>
<organism evidence="2 3">
    <name type="scientific">Proteiniphilum saccharofermentans</name>
    <dbReference type="NCBI Taxonomy" id="1642647"/>
    <lineage>
        <taxon>Bacteria</taxon>
        <taxon>Pseudomonadati</taxon>
        <taxon>Bacteroidota</taxon>
        <taxon>Bacteroidia</taxon>
        <taxon>Bacteroidales</taxon>
        <taxon>Dysgonomonadaceae</taxon>
        <taxon>Proteiniphilum</taxon>
    </lineage>
</organism>